<accession>B6QWF6</accession>
<dbReference type="Proteomes" id="UP000001294">
    <property type="component" value="Unassembled WGS sequence"/>
</dbReference>
<evidence type="ECO:0000313" key="1">
    <source>
        <dbReference type="EMBL" id="EEA18531.1"/>
    </source>
</evidence>
<organism evidence="1 2">
    <name type="scientific">Talaromyces marneffei (strain ATCC 18224 / CBS 334.59 / QM 7333)</name>
    <name type="common">Penicillium marneffei</name>
    <dbReference type="NCBI Taxonomy" id="441960"/>
    <lineage>
        <taxon>Eukaryota</taxon>
        <taxon>Fungi</taxon>
        <taxon>Dikarya</taxon>
        <taxon>Ascomycota</taxon>
        <taxon>Pezizomycotina</taxon>
        <taxon>Eurotiomycetes</taxon>
        <taxon>Eurotiomycetidae</taxon>
        <taxon>Eurotiales</taxon>
        <taxon>Trichocomaceae</taxon>
        <taxon>Talaromyces</taxon>
        <taxon>Talaromyces sect. Talaromyces</taxon>
    </lineage>
</organism>
<dbReference type="EMBL" id="DS995907">
    <property type="protein sequence ID" value="EEA18531.1"/>
    <property type="molecule type" value="Genomic_DNA"/>
</dbReference>
<gene>
    <name evidence="1" type="ORF">PMAA_008100</name>
</gene>
<proteinExistence type="predicted"/>
<evidence type="ECO:0000313" key="2">
    <source>
        <dbReference type="Proteomes" id="UP000001294"/>
    </source>
</evidence>
<dbReference type="VEuPathDB" id="FungiDB:PMAA_008100"/>
<protein>
    <submittedName>
        <fullName evidence="1">Uncharacterized protein</fullName>
    </submittedName>
</protein>
<sequence>MPWNIVASQQFIPKGRGSQRFTVHPENPSWNTAQQAMKKEIIHREQQIEEAERARIRPHEPREVNPWDGPIIC</sequence>
<reference evidence="2" key="1">
    <citation type="journal article" date="2015" name="Genome Announc.">
        <title>Genome sequence of the AIDS-associated pathogen Penicillium marneffei (ATCC18224) and its near taxonomic relative Talaromyces stipitatus (ATCC10500).</title>
        <authorList>
            <person name="Nierman W.C."/>
            <person name="Fedorova-Abrams N.D."/>
            <person name="Andrianopoulos A."/>
        </authorList>
    </citation>
    <scope>NUCLEOTIDE SEQUENCE [LARGE SCALE GENOMIC DNA]</scope>
    <source>
        <strain evidence="2">ATCC 18224 / CBS 334.59 / QM 7333</strain>
    </source>
</reference>
<dbReference type="AlphaFoldDB" id="B6QWF6"/>
<name>B6QWF6_TALMQ</name>
<dbReference type="PhylomeDB" id="B6QWF6"/>
<dbReference type="HOGENOM" id="CLU_2705617_0_0_1"/>
<keyword evidence="2" id="KW-1185">Reference proteome</keyword>